<protein>
    <submittedName>
        <fullName evidence="1">DUF445 domain-containing protein</fullName>
    </submittedName>
</protein>
<keyword evidence="2" id="KW-1185">Reference proteome</keyword>
<organism evidence="1 2">
    <name type="scientific">Niabella ginsengisoli</name>
    <dbReference type="NCBI Taxonomy" id="522298"/>
    <lineage>
        <taxon>Bacteria</taxon>
        <taxon>Pseudomonadati</taxon>
        <taxon>Bacteroidota</taxon>
        <taxon>Chitinophagia</taxon>
        <taxon>Chitinophagales</taxon>
        <taxon>Chitinophagaceae</taxon>
        <taxon>Niabella</taxon>
    </lineage>
</organism>
<dbReference type="PANTHER" id="PTHR38442">
    <property type="entry name" value="INNER MEMBRANE PROTEIN-RELATED"/>
    <property type="match status" value="1"/>
</dbReference>
<dbReference type="Proteomes" id="UP001202248">
    <property type="component" value="Unassembled WGS sequence"/>
</dbReference>
<dbReference type="Pfam" id="PF04286">
    <property type="entry name" value="DUF445"/>
    <property type="match status" value="1"/>
</dbReference>
<sequence>MVSNFLNAATIRPYVAKINVSTLLTQWMDNPKNIELLSAEISKILKDVIQKADDKAVTSFIANKSKELLKEIKLNEVLASGLDIIVERGDQVRILNYIVLKLRGYIMENEAMVRQRVKKESHILIPGFVDNMIASKITNGLAKYLLEIEDDPNHKIRKELNEQLEQFINDIRSSPKWQQELQEVKQMLLDGNRIEQYAAAVWKHLQLSIINDLSQKNLRFSYI</sequence>
<dbReference type="EMBL" id="JAKWBL010000001">
    <property type="protein sequence ID" value="MCH5597419.1"/>
    <property type="molecule type" value="Genomic_DNA"/>
</dbReference>
<dbReference type="InterPro" id="IPR007383">
    <property type="entry name" value="DUF445"/>
</dbReference>
<comment type="caution">
    <text evidence="1">The sequence shown here is derived from an EMBL/GenBank/DDBJ whole genome shotgun (WGS) entry which is preliminary data.</text>
</comment>
<dbReference type="PANTHER" id="PTHR38442:SF1">
    <property type="entry name" value="INNER MEMBRANE PROTEIN"/>
    <property type="match status" value="1"/>
</dbReference>
<reference evidence="1 2" key="1">
    <citation type="submission" date="2022-02" db="EMBL/GenBank/DDBJ databases">
        <authorList>
            <person name="Min J."/>
        </authorList>
    </citation>
    <scope>NUCLEOTIDE SEQUENCE [LARGE SCALE GENOMIC DNA]</scope>
    <source>
        <strain evidence="1 2">GR10-1</strain>
    </source>
</reference>
<name>A0ABS9SGE1_9BACT</name>
<accession>A0ABS9SGE1</accession>
<evidence type="ECO:0000313" key="1">
    <source>
        <dbReference type="EMBL" id="MCH5597419.1"/>
    </source>
</evidence>
<proteinExistence type="predicted"/>
<evidence type="ECO:0000313" key="2">
    <source>
        <dbReference type="Proteomes" id="UP001202248"/>
    </source>
</evidence>
<gene>
    <name evidence="1" type="ORF">MKP09_05615</name>
</gene>